<keyword evidence="6 8" id="KW-0378">Hydrolase</keyword>
<feature type="binding site" evidence="8">
    <location>
        <position position="192"/>
    </location>
    <ligand>
        <name>a protein</name>
        <dbReference type="ChEBI" id="CHEBI:16541"/>
    </ligand>
    <ligandPart>
        <name>N-terminal L-methionine residue</name>
        <dbReference type="ChEBI" id="CHEBI:64731"/>
    </ligandPart>
</feature>
<dbReference type="InterPro" id="IPR031615">
    <property type="entry name" value="Zfn-C6H2"/>
</dbReference>
<evidence type="ECO:0000256" key="5">
    <source>
        <dbReference type="ARBA" id="ARBA00022771"/>
    </source>
</evidence>
<dbReference type="Pfam" id="PF00557">
    <property type="entry name" value="Peptidase_M24"/>
    <property type="match status" value="1"/>
</dbReference>
<dbReference type="RefSeq" id="XP_004829616.1">
    <property type="nucleotide sequence ID" value="XM_004829559.1"/>
</dbReference>
<accession>L0AWN2</accession>
<feature type="binding site" evidence="8">
    <location>
        <position position="316"/>
    </location>
    <ligand>
        <name>Zn(2+)</name>
        <dbReference type="ChEBI" id="CHEBI:29105"/>
        <label>4</label>
        <note>catalytic</note>
    </ligand>
</feature>
<comment type="cofactor">
    <cofactor evidence="8">
        <name>Zn(2+)</name>
        <dbReference type="ChEBI" id="CHEBI:29105"/>
    </cofactor>
    <cofactor evidence="8">
        <name>Co(2+)</name>
        <dbReference type="ChEBI" id="CHEBI:48828"/>
    </cofactor>
    <cofactor evidence="8">
        <name>Mn(2+)</name>
        <dbReference type="ChEBI" id="CHEBI:29035"/>
    </cofactor>
    <cofactor evidence="8">
        <name>Fe(2+)</name>
        <dbReference type="ChEBI" id="CHEBI:29033"/>
    </cofactor>
    <text evidence="8">Binds 2 divalent metal cations per subunit. Has a high-affinity and a low affinity metal-binding site. The true nature of the physiological cofactor is under debate. The enzyme is active with zinc, cobalt, manganese or divalent iron ions. Has high activity with zinc; zinc cofactor is transferred into the active site region by the ZNG1 zinc chaperone.</text>
</comment>
<dbReference type="KEGG" id="beq:BEWA_027990"/>
<dbReference type="PROSITE" id="PS52013">
    <property type="entry name" value="ZF_C6H2"/>
    <property type="match status" value="1"/>
</dbReference>
<comment type="similarity">
    <text evidence="8 9">Belongs to the peptidase M24A family. Methionine aminopeptidase type 1 subfamily.</text>
</comment>
<dbReference type="SUPFAM" id="SSF55920">
    <property type="entry name" value="Creatinase/aminopeptidase"/>
    <property type="match status" value="1"/>
</dbReference>
<dbReference type="InterPro" id="IPR000994">
    <property type="entry name" value="Pept_M24"/>
</dbReference>
<feature type="binding site" evidence="8">
    <location>
        <position position="347"/>
    </location>
    <ligand>
        <name>Zn(2+)</name>
        <dbReference type="ChEBI" id="CHEBI:29105"/>
        <label>4</label>
        <note>catalytic</note>
    </ligand>
</feature>
<keyword evidence="3 8" id="KW-0645">Protease</keyword>
<evidence type="ECO:0000256" key="10">
    <source>
        <dbReference type="RuleBase" id="RU003653"/>
    </source>
</evidence>
<feature type="binding site" evidence="8">
    <location>
        <position position="290"/>
    </location>
    <ligand>
        <name>a protein</name>
        <dbReference type="ChEBI" id="CHEBI:16541"/>
    </ligand>
    <ligandPart>
        <name>N-terminal L-methionine residue</name>
        <dbReference type="ChEBI" id="CHEBI:64731"/>
    </ligandPart>
</feature>
<comment type="subcellular location">
    <subcellularLocation>
        <location evidence="8">Cytoplasm</location>
    </subcellularLocation>
</comment>
<comment type="catalytic activity">
    <reaction evidence="8 10">
        <text>Release of N-terminal amino acids, preferentially methionine, from peptides and arylamides.</text>
        <dbReference type="EC" id="3.4.11.18"/>
    </reaction>
</comment>
<evidence type="ECO:0000313" key="12">
    <source>
        <dbReference type="EMBL" id="AFZ79950.1"/>
    </source>
</evidence>
<dbReference type="InterPro" id="IPR002467">
    <property type="entry name" value="Pept_M24A_MAP1"/>
</dbReference>
<feature type="binding site" evidence="8">
    <location>
        <position position="209"/>
    </location>
    <ligand>
        <name>Zn(2+)</name>
        <dbReference type="ChEBI" id="CHEBI:29105"/>
        <label>3</label>
    </ligand>
</feature>
<dbReference type="GO" id="GO:0070006">
    <property type="term" value="F:metalloaminopeptidase activity"/>
    <property type="evidence" value="ECO:0007669"/>
    <property type="project" value="UniProtKB-UniRule"/>
</dbReference>
<keyword evidence="4 8" id="KW-0479">Metal-binding</keyword>
<gene>
    <name evidence="12" type="ORF">BEWA_027990</name>
</gene>
<evidence type="ECO:0000256" key="7">
    <source>
        <dbReference type="ARBA" id="ARBA00022833"/>
    </source>
</evidence>
<dbReference type="PROSITE" id="PS00680">
    <property type="entry name" value="MAP_1"/>
    <property type="match status" value="1"/>
</dbReference>
<dbReference type="PANTHER" id="PTHR43330">
    <property type="entry name" value="METHIONINE AMINOPEPTIDASE"/>
    <property type="match status" value="1"/>
</dbReference>
<organism evidence="12 13">
    <name type="scientific">Theileria equi strain WA</name>
    <dbReference type="NCBI Taxonomy" id="1537102"/>
    <lineage>
        <taxon>Eukaryota</taxon>
        <taxon>Sar</taxon>
        <taxon>Alveolata</taxon>
        <taxon>Apicomplexa</taxon>
        <taxon>Aconoidasida</taxon>
        <taxon>Piroplasmida</taxon>
        <taxon>Theileriidae</taxon>
        <taxon>Theileria</taxon>
    </lineage>
</organism>
<feature type="binding site" evidence="8">
    <location>
        <position position="220"/>
    </location>
    <ligand>
        <name>Zn(2+)</name>
        <dbReference type="ChEBI" id="CHEBI:29105"/>
        <label>4</label>
        <note>catalytic</note>
    </ligand>
</feature>
<protein>
    <recommendedName>
        <fullName evidence="10">Methionine aminopeptidase</fullName>
        <ecNumber evidence="10">3.4.11.18</ecNumber>
    </recommendedName>
</protein>
<feature type="domain" description="C6H2-type" evidence="11">
    <location>
        <begin position="4"/>
        <end position="56"/>
    </location>
</feature>
<evidence type="ECO:0000256" key="1">
    <source>
        <dbReference type="ARBA" id="ARBA00022438"/>
    </source>
</evidence>
<dbReference type="HAMAP" id="MF_01974">
    <property type="entry name" value="MetAP_1"/>
    <property type="match status" value="1"/>
</dbReference>
<comment type="subunit">
    <text evidence="8">Associates with the 60S ribosomal subunit of the 80S translational complex.</text>
</comment>
<evidence type="ECO:0000256" key="9">
    <source>
        <dbReference type="PROSITE-ProRule" id="PRU01357"/>
    </source>
</evidence>
<evidence type="ECO:0000256" key="6">
    <source>
        <dbReference type="ARBA" id="ARBA00022801"/>
    </source>
</evidence>
<dbReference type="VEuPathDB" id="PiroplasmaDB:BEWA_027990"/>
<evidence type="ECO:0000313" key="13">
    <source>
        <dbReference type="Proteomes" id="UP000031512"/>
    </source>
</evidence>
<feature type="binding site" evidence="8">
    <location>
        <position position="220"/>
    </location>
    <ligand>
        <name>Zn(2+)</name>
        <dbReference type="ChEBI" id="CHEBI:29105"/>
        <label>3</label>
    </ligand>
</feature>
<dbReference type="GO" id="GO:0005829">
    <property type="term" value="C:cytosol"/>
    <property type="evidence" value="ECO:0007669"/>
    <property type="project" value="TreeGrafter"/>
</dbReference>
<reference evidence="12 13" key="1">
    <citation type="journal article" date="2012" name="BMC Genomics">
        <title>Comparative genomic analysis and phylogenetic position of Theileria equi.</title>
        <authorList>
            <person name="Kappmeyer L.S."/>
            <person name="Thiagarajan M."/>
            <person name="Herndon D.R."/>
            <person name="Ramsay J.D."/>
            <person name="Caler E."/>
            <person name="Djikeng A."/>
            <person name="Gillespie J.J."/>
            <person name="Lau A.O."/>
            <person name="Roalson E.H."/>
            <person name="Silva J.C."/>
            <person name="Silva M.G."/>
            <person name="Suarez C.E."/>
            <person name="Ueti M.W."/>
            <person name="Nene V.M."/>
            <person name="Mealey R.H."/>
            <person name="Knowles D.P."/>
            <person name="Brayton K.A."/>
        </authorList>
    </citation>
    <scope>NUCLEOTIDE SEQUENCE [LARGE SCALE GENOMIC DNA]</scope>
    <source>
        <strain evidence="12 13">WA</strain>
    </source>
</reference>
<dbReference type="PRINTS" id="PR00599">
    <property type="entry name" value="MAPEPTIDASE"/>
</dbReference>
<dbReference type="GO" id="GO:0004239">
    <property type="term" value="F:initiator methionyl aminopeptidase activity"/>
    <property type="evidence" value="ECO:0007669"/>
    <property type="project" value="UniProtKB-UniRule"/>
</dbReference>
<dbReference type="GeneID" id="15806236"/>
<dbReference type="OrthoDB" id="3209743at2759"/>
<evidence type="ECO:0000256" key="4">
    <source>
        <dbReference type="ARBA" id="ARBA00022723"/>
    </source>
</evidence>
<dbReference type="eggNOG" id="KOG2738">
    <property type="taxonomic scope" value="Eukaryota"/>
</dbReference>
<keyword evidence="5 9" id="KW-0863">Zinc-finger</keyword>
<dbReference type="EC" id="3.4.11.18" evidence="10"/>
<feature type="binding site" evidence="8">
    <location>
        <position position="347"/>
    </location>
    <ligand>
        <name>Zn(2+)</name>
        <dbReference type="ChEBI" id="CHEBI:29105"/>
        <label>3</label>
    </ligand>
</feature>
<sequence>MDTEKRCSGCDNVTTSTLSCPVCKGKGQISIFCSQECFNTSWKQHSKNHSSDGDAKLKGDSSDDPHLKRFRGYRFTGDLRPWPITPIKRVPKHISKPDYAINGIPYSENDVKSSNHIKEYDQKTIKKIRRACTLGRKALDLANSMIKPGVTADEIDNAVHEFIVSHSGYPSPLNYYGFPKSCCTSVNEVVCHGIPDLRPLKEGDIVNVDISVYLNGAHGDLNETFFVGEVDEDSVRLTKGTYTSLMKAIERCKPGMYYREIGNIINDVADKFNLSVVRSYCGHGIGTEFHSLPNVPHYRKNKAIGILKPNQVFTIEPMLNLGGYKDTKWPDDWTVVTVDGKRSAQFEHTLLVTQTGVEILTKRLESSPPLGFDIDL</sequence>
<proteinExistence type="inferred from homology"/>
<dbReference type="Pfam" id="PF15801">
    <property type="entry name" value="zf-C6H2"/>
    <property type="match status" value="1"/>
</dbReference>
<comment type="function">
    <text evidence="8 10">Cotranslationally removes the N-terminal methionine from nascent proteins. The N-terminal methionine is often cleaved when the second residue in the primary sequence is small and uncharged (Met-Ala-, Cys, Gly, Pro, Ser, Thr, or Val).</text>
</comment>
<keyword evidence="13" id="KW-1185">Reference proteome</keyword>
<keyword evidence="7" id="KW-0862">Zinc</keyword>
<evidence type="ECO:0000256" key="2">
    <source>
        <dbReference type="ARBA" id="ARBA00022490"/>
    </source>
</evidence>
<dbReference type="EMBL" id="CP001669">
    <property type="protein sequence ID" value="AFZ79950.1"/>
    <property type="molecule type" value="Genomic_DNA"/>
</dbReference>
<evidence type="ECO:0000259" key="11">
    <source>
        <dbReference type="PROSITE" id="PS52013"/>
    </source>
</evidence>
<dbReference type="Gene3D" id="3.90.230.10">
    <property type="entry name" value="Creatinase/methionine aminopeptidase superfamily"/>
    <property type="match status" value="1"/>
</dbReference>
<evidence type="ECO:0000256" key="8">
    <source>
        <dbReference type="HAMAP-Rule" id="MF_03174"/>
    </source>
</evidence>
<dbReference type="GO" id="GO:0006508">
    <property type="term" value="P:proteolysis"/>
    <property type="evidence" value="ECO:0007669"/>
    <property type="project" value="UniProtKB-KW"/>
</dbReference>
<dbReference type="Proteomes" id="UP000031512">
    <property type="component" value="Chromosome 1"/>
</dbReference>
<comment type="cofactor">
    <cofactor evidence="10">
        <name>Co(2+)</name>
        <dbReference type="ChEBI" id="CHEBI:48828"/>
    </cofactor>
    <cofactor evidence="10">
        <name>Zn(2+)</name>
        <dbReference type="ChEBI" id="CHEBI:29105"/>
    </cofactor>
    <cofactor evidence="10">
        <name>Mn(2+)</name>
        <dbReference type="ChEBI" id="CHEBI:29035"/>
    </cofactor>
    <cofactor evidence="10">
        <name>Fe(2+)</name>
        <dbReference type="ChEBI" id="CHEBI:29033"/>
    </cofactor>
    <text evidence="10">Binds 2 divalent metal cations per subunit. Has a high-affinity and a low affinity metal-binding site. The true nature of the physiological cofactor is under debate. The enzyme is active with cobalt, zinc, manganese or divalent iron ions.</text>
</comment>
<dbReference type="AlphaFoldDB" id="L0AWN2"/>
<name>L0AWN2_THEEQ</name>
<dbReference type="InterPro" id="IPR036005">
    <property type="entry name" value="Creatinase/aminopeptidase-like"/>
</dbReference>
<evidence type="ECO:0000256" key="3">
    <source>
        <dbReference type="ARBA" id="ARBA00022670"/>
    </source>
</evidence>
<dbReference type="CDD" id="cd01086">
    <property type="entry name" value="MetAP1"/>
    <property type="match status" value="1"/>
</dbReference>
<dbReference type="NCBIfam" id="TIGR00500">
    <property type="entry name" value="met_pdase_I"/>
    <property type="match status" value="1"/>
</dbReference>
<keyword evidence="1 8" id="KW-0031">Aminopeptidase</keyword>
<keyword evidence="2 8" id="KW-0963">Cytoplasm</keyword>
<dbReference type="GO" id="GO:0008270">
    <property type="term" value="F:zinc ion binding"/>
    <property type="evidence" value="ECO:0007669"/>
    <property type="project" value="UniProtKB-KW"/>
</dbReference>
<dbReference type="PANTHER" id="PTHR43330:SF7">
    <property type="entry name" value="METHIONINE AMINOPEPTIDASE 1"/>
    <property type="match status" value="1"/>
</dbReference>
<dbReference type="InterPro" id="IPR001714">
    <property type="entry name" value="Pept_M24_MAP"/>
</dbReference>
<dbReference type="STRING" id="1537102.L0AWN2"/>
<feature type="binding site" evidence="8">
    <location>
        <position position="283"/>
    </location>
    <ligand>
        <name>Zn(2+)</name>
        <dbReference type="ChEBI" id="CHEBI:29105"/>
        <label>4</label>
        <note>catalytic</note>
    </ligand>
</feature>